<organism evidence="2 3">
    <name type="scientific">Canariomyces notabilis</name>
    <dbReference type="NCBI Taxonomy" id="2074819"/>
    <lineage>
        <taxon>Eukaryota</taxon>
        <taxon>Fungi</taxon>
        <taxon>Dikarya</taxon>
        <taxon>Ascomycota</taxon>
        <taxon>Pezizomycotina</taxon>
        <taxon>Sordariomycetes</taxon>
        <taxon>Sordariomycetidae</taxon>
        <taxon>Sordariales</taxon>
        <taxon>Chaetomiaceae</taxon>
        <taxon>Canariomyces</taxon>
    </lineage>
</organism>
<sequence length="123" mass="13738">MIGPGREEINQGTRQSRELAPHISHIPCIEIAQRRPSTFLSLAPNMSDSYPRTQRAQQPLTAEALASVAKQDGEDNADALKRRTSSLSSDASKSRLRFLKLGPVHWGEHQDDHKDDFHEVAVE</sequence>
<evidence type="ECO:0000313" key="2">
    <source>
        <dbReference type="EMBL" id="KAK4112033.1"/>
    </source>
</evidence>
<evidence type="ECO:0000313" key="3">
    <source>
        <dbReference type="Proteomes" id="UP001302812"/>
    </source>
</evidence>
<protein>
    <submittedName>
        <fullName evidence="2">Uncharacterized protein</fullName>
    </submittedName>
</protein>
<evidence type="ECO:0000256" key="1">
    <source>
        <dbReference type="SAM" id="MobiDB-lite"/>
    </source>
</evidence>
<reference evidence="2" key="2">
    <citation type="submission" date="2023-05" db="EMBL/GenBank/DDBJ databases">
        <authorList>
            <consortium name="Lawrence Berkeley National Laboratory"/>
            <person name="Steindorff A."/>
            <person name="Hensen N."/>
            <person name="Bonometti L."/>
            <person name="Westerberg I."/>
            <person name="Brannstrom I.O."/>
            <person name="Guillou S."/>
            <person name="Cros-Aarteil S."/>
            <person name="Calhoun S."/>
            <person name="Haridas S."/>
            <person name="Kuo A."/>
            <person name="Mondo S."/>
            <person name="Pangilinan J."/>
            <person name="Riley R."/>
            <person name="Labutti K."/>
            <person name="Andreopoulos B."/>
            <person name="Lipzen A."/>
            <person name="Chen C."/>
            <person name="Yanf M."/>
            <person name="Daum C."/>
            <person name="Ng V."/>
            <person name="Clum A."/>
            <person name="Ohm R."/>
            <person name="Martin F."/>
            <person name="Silar P."/>
            <person name="Natvig D."/>
            <person name="Lalanne C."/>
            <person name="Gautier V."/>
            <person name="Ament-Velasquez S.L."/>
            <person name="Kruys A."/>
            <person name="Hutchinson M.I."/>
            <person name="Powell A.J."/>
            <person name="Barry K."/>
            <person name="Miller A.N."/>
            <person name="Grigoriev I.V."/>
            <person name="Debuchy R."/>
            <person name="Gladieux P."/>
            <person name="Thoren M.H."/>
            <person name="Johannesson H."/>
        </authorList>
    </citation>
    <scope>NUCLEOTIDE SEQUENCE</scope>
    <source>
        <strain evidence="2">CBS 508.74</strain>
    </source>
</reference>
<reference evidence="2" key="1">
    <citation type="journal article" date="2023" name="Mol. Phylogenet. Evol.">
        <title>Genome-scale phylogeny and comparative genomics of the fungal order Sordariales.</title>
        <authorList>
            <person name="Hensen N."/>
            <person name="Bonometti L."/>
            <person name="Westerberg I."/>
            <person name="Brannstrom I.O."/>
            <person name="Guillou S."/>
            <person name="Cros-Aarteil S."/>
            <person name="Calhoun S."/>
            <person name="Haridas S."/>
            <person name="Kuo A."/>
            <person name="Mondo S."/>
            <person name="Pangilinan J."/>
            <person name="Riley R."/>
            <person name="LaButti K."/>
            <person name="Andreopoulos B."/>
            <person name="Lipzen A."/>
            <person name="Chen C."/>
            <person name="Yan M."/>
            <person name="Daum C."/>
            <person name="Ng V."/>
            <person name="Clum A."/>
            <person name="Steindorff A."/>
            <person name="Ohm R.A."/>
            <person name="Martin F."/>
            <person name="Silar P."/>
            <person name="Natvig D.O."/>
            <person name="Lalanne C."/>
            <person name="Gautier V."/>
            <person name="Ament-Velasquez S.L."/>
            <person name="Kruys A."/>
            <person name="Hutchinson M.I."/>
            <person name="Powell A.J."/>
            <person name="Barry K."/>
            <person name="Miller A.N."/>
            <person name="Grigoriev I.V."/>
            <person name="Debuchy R."/>
            <person name="Gladieux P."/>
            <person name="Hiltunen Thoren M."/>
            <person name="Johannesson H."/>
        </authorList>
    </citation>
    <scope>NUCLEOTIDE SEQUENCE</scope>
    <source>
        <strain evidence="2">CBS 508.74</strain>
    </source>
</reference>
<name>A0AAN6TCT6_9PEZI</name>
<feature type="compositionally biased region" description="Basic and acidic residues" evidence="1">
    <location>
        <begin position="106"/>
        <end position="123"/>
    </location>
</feature>
<feature type="region of interest" description="Disordered" evidence="1">
    <location>
        <begin position="104"/>
        <end position="123"/>
    </location>
</feature>
<dbReference type="RefSeq" id="XP_064669603.1">
    <property type="nucleotide sequence ID" value="XM_064816856.1"/>
</dbReference>
<dbReference type="GeneID" id="89940981"/>
<gene>
    <name evidence="2" type="ORF">N656DRAFT_790167</name>
</gene>
<dbReference type="EMBL" id="MU853344">
    <property type="protein sequence ID" value="KAK4112033.1"/>
    <property type="molecule type" value="Genomic_DNA"/>
</dbReference>
<feature type="compositionally biased region" description="Basic and acidic residues" evidence="1">
    <location>
        <begin position="1"/>
        <end position="20"/>
    </location>
</feature>
<feature type="region of interest" description="Disordered" evidence="1">
    <location>
        <begin position="1"/>
        <end position="22"/>
    </location>
</feature>
<comment type="caution">
    <text evidence="2">The sequence shown here is derived from an EMBL/GenBank/DDBJ whole genome shotgun (WGS) entry which is preliminary data.</text>
</comment>
<feature type="region of interest" description="Disordered" evidence="1">
    <location>
        <begin position="45"/>
        <end position="92"/>
    </location>
</feature>
<accession>A0AAN6TCT6</accession>
<keyword evidence="3" id="KW-1185">Reference proteome</keyword>
<dbReference type="Proteomes" id="UP001302812">
    <property type="component" value="Unassembled WGS sequence"/>
</dbReference>
<dbReference type="AlphaFoldDB" id="A0AAN6TCT6"/>
<feature type="compositionally biased region" description="Polar residues" evidence="1">
    <location>
        <begin position="45"/>
        <end position="60"/>
    </location>
</feature>
<proteinExistence type="predicted"/>